<dbReference type="KEGG" id="gtt:GUITHDRAFT_104351"/>
<dbReference type="Proteomes" id="UP000011087">
    <property type="component" value="Unassembled WGS sequence"/>
</dbReference>
<organism evidence="1">
    <name type="scientific">Guillardia theta (strain CCMP2712)</name>
    <name type="common">Cryptophyte</name>
    <dbReference type="NCBI Taxonomy" id="905079"/>
    <lineage>
        <taxon>Eukaryota</taxon>
        <taxon>Cryptophyceae</taxon>
        <taxon>Pyrenomonadales</taxon>
        <taxon>Geminigeraceae</taxon>
        <taxon>Guillardia</taxon>
    </lineage>
</organism>
<dbReference type="HOGENOM" id="CLU_730480_0_0_1"/>
<proteinExistence type="predicted"/>
<dbReference type="EnsemblProtists" id="EKX49955">
    <property type="protein sequence ID" value="EKX49955"/>
    <property type="gene ID" value="GUITHDRAFT_104351"/>
</dbReference>
<dbReference type="AlphaFoldDB" id="L1JP32"/>
<keyword evidence="3" id="KW-1185">Reference proteome</keyword>
<reference evidence="1 3" key="1">
    <citation type="journal article" date="2012" name="Nature">
        <title>Algal genomes reveal evolutionary mosaicism and the fate of nucleomorphs.</title>
        <authorList>
            <consortium name="DOE Joint Genome Institute"/>
            <person name="Curtis B.A."/>
            <person name="Tanifuji G."/>
            <person name="Burki F."/>
            <person name="Gruber A."/>
            <person name="Irimia M."/>
            <person name="Maruyama S."/>
            <person name="Arias M.C."/>
            <person name="Ball S.G."/>
            <person name="Gile G.H."/>
            <person name="Hirakawa Y."/>
            <person name="Hopkins J.F."/>
            <person name="Kuo A."/>
            <person name="Rensing S.A."/>
            <person name="Schmutz J."/>
            <person name="Symeonidi A."/>
            <person name="Elias M."/>
            <person name="Eveleigh R.J."/>
            <person name="Herman E.K."/>
            <person name="Klute M.J."/>
            <person name="Nakayama T."/>
            <person name="Obornik M."/>
            <person name="Reyes-Prieto A."/>
            <person name="Armbrust E.V."/>
            <person name="Aves S.J."/>
            <person name="Beiko R.G."/>
            <person name="Coutinho P."/>
            <person name="Dacks J.B."/>
            <person name="Durnford D.G."/>
            <person name="Fast N.M."/>
            <person name="Green B.R."/>
            <person name="Grisdale C.J."/>
            <person name="Hempel F."/>
            <person name="Henrissat B."/>
            <person name="Hoppner M.P."/>
            <person name="Ishida K."/>
            <person name="Kim E."/>
            <person name="Koreny L."/>
            <person name="Kroth P.G."/>
            <person name="Liu Y."/>
            <person name="Malik S.B."/>
            <person name="Maier U.G."/>
            <person name="McRose D."/>
            <person name="Mock T."/>
            <person name="Neilson J.A."/>
            <person name="Onodera N.T."/>
            <person name="Poole A.M."/>
            <person name="Pritham E.J."/>
            <person name="Richards T.A."/>
            <person name="Rocap G."/>
            <person name="Roy S.W."/>
            <person name="Sarai C."/>
            <person name="Schaack S."/>
            <person name="Shirato S."/>
            <person name="Slamovits C.H."/>
            <person name="Spencer D.F."/>
            <person name="Suzuki S."/>
            <person name="Worden A.Z."/>
            <person name="Zauner S."/>
            <person name="Barry K."/>
            <person name="Bell C."/>
            <person name="Bharti A.K."/>
            <person name="Crow J.A."/>
            <person name="Grimwood J."/>
            <person name="Kramer R."/>
            <person name="Lindquist E."/>
            <person name="Lucas S."/>
            <person name="Salamov A."/>
            <person name="McFadden G.I."/>
            <person name="Lane C.E."/>
            <person name="Keeling P.J."/>
            <person name="Gray M.W."/>
            <person name="Grigoriev I.V."/>
            <person name="Archibald J.M."/>
        </authorList>
    </citation>
    <scope>NUCLEOTIDE SEQUENCE</scope>
    <source>
        <strain evidence="1 3">CCMP2712</strain>
    </source>
</reference>
<gene>
    <name evidence="1" type="ORF">GUITHDRAFT_104351</name>
</gene>
<name>L1JP32_GUITC</name>
<dbReference type="EMBL" id="JH992980">
    <property type="protein sequence ID" value="EKX49955.1"/>
    <property type="molecule type" value="Genomic_DNA"/>
</dbReference>
<sequence>METFRGQWVNERDAWRLKQEEYRKLRRECRPLQELGSFTASFPSARSRRTWDALPSTAETSGDMRRPQSAIVTSAGASRVKGMSEGQVEKVRRLAIRRKEKRLVDMNGKGMFESSINEVRARCMEQAEIKSWYIRMTVNTRKRRVQLGWARMCKRLFEKVRWSFLDDAHKMQGGDLLASIIVSSQSTASGKKKLNELANAQSKLDITDYERPDSAAVPETPSRKQKFLFGNYVATNNVDLDAYYKRNERILRNLKASEGGRQDGLYEEASRDMAEGVETWASLFPNDEFRIQQETAQLVSRQNEDVDKEFKERRRKSTAEWMLKEKTLTSQDLLLDDHVCNLRQLHDQKVRLHAQDGKGRLAAMGKLNRVWINGERVEL</sequence>
<evidence type="ECO:0000313" key="1">
    <source>
        <dbReference type="EMBL" id="EKX49955.1"/>
    </source>
</evidence>
<protein>
    <submittedName>
        <fullName evidence="1 2">Uncharacterized protein</fullName>
    </submittedName>
</protein>
<dbReference type="RefSeq" id="XP_005836935.1">
    <property type="nucleotide sequence ID" value="XM_005836878.1"/>
</dbReference>
<dbReference type="PaxDb" id="55529-EKX49955"/>
<evidence type="ECO:0000313" key="3">
    <source>
        <dbReference type="Proteomes" id="UP000011087"/>
    </source>
</evidence>
<accession>L1JP32</accession>
<evidence type="ECO:0000313" key="2">
    <source>
        <dbReference type="EnsemblProtists" id="EKX49955"/>
    </source>
</evidence>
<reference evidence="2" key="3">
    <citation type="submission" date="2016-03" db="UniProtKB">
        <authorList>
            <consortium name="EnsemblProtists"/>
        </authorList>
    </citation>
    <scope>IDENTIFICATION</scope>
</reference>
<reference evidence="3" key="2">
    <citation type="submission" date="2012-11" db="EMBL/GenBank/DDBJ databases">
        <authorList>
            <person name="Kuo A."/>
            <person name="Curtis B.A."/>
            <person name="Tanifuji G."/>
            <person name="Burki F."/>
            <person name="Gruber A."/>
            <person name="Irimia M."/>
            <person name="Maruyama S."/>
            <person name="Arias M.C."/>
            <person name="Ball S.G."/>
            <person name="Gile G.H."/>
            <person name="Hirakawa Y."/>
            <person name="Hopkins J.F."/>
            <person name="Rensing S.A."/>
            <person name="Schmutz J."/>
            <person name="Symeonidi A."/>
            <person name="Elias M."/>
            <person name="Eveleigh R.J."/>
            <person name="Herman E.K."/>
            <person name="Klute M.J."/>
            <person name="Nakayama T."/>
            <person name="Obornik M."/>
            <person name="Reyes-Prieto A."/>
            <person name="Armbrust E.V."/>
            <person name="Aves S.J."/>
            <person name="Beiko R.G."/>
            <person name="Coutinho P."/>
            <person name="Dacks J.B."/>
            <person name="Durnford D.G."/>
            <person name="Fast N.M."/>
            <person name="Green B.R."/>
            <person name="Grisdale C."/>
            <person name="Hempe F."/>
            <person name="Henrissat B."/>
            <person name="Hoppner M.P."/>
            <person name="Ishida K.-I."/>
            <person name="Kim E."/>
            <person name="Koreny L."/>
            <person name="Kroth P.G."/>
            <person name="Liu Y."/>
            <person name="Malik S.-B."/>
            <person name="Maier U.G."/>
            <person name="McRose D."/>
            <person name="Mock T."/>
            <person name="Neilson J.A."/>
            <person name="Onodera N.T."/>
            <person name="Poole A.M."/>
            <person name="Pritham E.J."/>
            <person name="Richards T.A."/>
            <person name="Rocap G."/>
            <person name="Roy S.W."/>
            <person name="Sarai C."/>
            <person name="Schaack S."/>
            <person name="Shirato S."/>
            <person name="Slamovits C.H."/>
            <person name="Spencer D.F."/>
            <person name="Suzuki S."/>
            <person name="Worden A.Z."/>
            <person name="Zauner S."/>
            <person name="Barry K."/>
            <person name="Bell C."/>
            <person name="Bharti A.K."/>
            <person name="Crow J.A."/>
            <person name="Grimwood J."/>
            <person name="Kramer R."/>
            <person name="Lindquist E."/>
            <person name="Lucas S."/>
            <person name="Salamov A."/>
            <person name="McFadden G.I."/>
            <person name="Lane C.E."/>
            <person name="Keeling P.J."/>
            <person name="Gray M.W."/>
            <person name="Grigoriev I.V."/>
            <person name="Archibald J.M."/>
        </authorList>
    </citation>
    <scope>NUCLEOTIDE SEQUENCE</scope>
    <source>
        <strain evidence="3">CCMP2712</strain>
    </source>
</reference>
<dbReference type="GeneID" id="17306658"/>